<dbReference type="InterPro" id="IPR029058">
    <property type="entry name" value="AB_hydrolase_fold"/>
</dbReference>
<organism evidence="1 2">
    <name type="scientific">Alysiella filiformis DSM 16848</name>
    <dbReference type="NCBI Taxonomy" id="1120981"/>
    <lineage>
        <taxon>Bacteria</taxon>
        <taxon>Pseudomonadati</taxon>
        <taxon>Pseudomonadota</taxon>
        <taxon>Betaproteobacteria</taxon>
        <taxon>Neisseriales</taxon>
        <taxon>Neisseriaceae</taxon>
        <taxon>Alysiella</taxon>
    </lineage>
</organism>
<gene>
    <name evidence="1" type="ORF">SAMN02746062_00935</name>
</gene>
<dbReference type="Gene3D" id="3.40.50.1820">
    <property type="entry name" value="alpha/beta hydrolase"/>
    <property type="match status" value="1"/>
</dbReference>
<evidence type="ECO:0008006" key="3">
    <source>
        <dbReference type="Google" id="ProtNLM"/>
    </source>
</evidence>
<dbReference type="AlphaFoldDB" id="A0A286E9E0"/>
<dbReference type="RefSeq" id="WP_143269118.1">
    <property type="nucleotide sequence ID" value="NZ_CP083931.1"/>
</dbReference>
<evidence type="ECO:0000313" key="2">
    <source>
        <dbReference type="Proteomes" id="UP000219669"/>
    </source>
</evidence>
<evidence type="ECO:0000313" key="1">
    <source>
        <dbReference type="EMBL" id="SOD67522.1"/>
    </source>
</evidence>
<accession>A0A286E9E0</accession>
<dbReference type="Proteomes" id="UP000219669">
    <property type="component" value="Unassembled WGS sequence"/>
</dbReference>
<name>A0A286E9E0_9NEIS</name>
<proteinExistence type="predicted"/>
<sequence length="116" mass="12939">MDLSTGENNLFGDANVDKKHFTEFGATHSTVSGSLKADPHIVKMMNAMNFQSKTKYYRIRHGVNDRDTSLAIPALLALKLQNENKDVDFSLPWGQGHGGDDDLDELFAWAKRITSN</sequence>
<protein>
    <recommendedName>
        <fullName evidence="3">Prolyl oligopeptidase family protein</fullName>
    </recommendedName>
</protein>
<dbReference type="OrthoDB" id="923957at2"/>
<reference evidence="1 2" key="1">
    <citation type="submission" date="2017-09" db="EMBL/GenBank/DDBJ databases">
        <authorList>
            <person name="Ehlers B."/>
            <person name="Leendertz F.H."/>
        </authorList>
    </citation>
    <scope>NUCLEOTIDE SEQUENCE [LARGE SCALE GENOMIC DNA]</scope>
    <source>
        <strain evidence="1 2">DSM 16848</strain>
    </source>
</reference>
<keyword evidence="2" id="KW-1185">Reference proteome</keyword>
<dbReference type="EMBL" id="OCNF01000006">
    <property type="protein sequence ID" value="SOD67522.1"/>
    <property type="molecule type" value="Genomic_DNA"/>
</dbReference>